<dbReference type="InterPro" id="IPR009003">
    <property type="entry name" value="Peptidase_S1_PA"/>
</dbReference>
<keyword evidence="3" id="KW-0378">Hydrolase</keyword>
<evidence type="ECO:0000256" key="2">
    <source>
        <dbReference type="ARBA" id="ARBA00022729"/>
    </source>
</evidence>
<reference evidence="10 11" key="1">
    <citation type="submission" date="2023-11" db="EMBL/GenBank/DDBJ databases">
        <title>Halocaridina rubra genome assembly.</title>
        <authorList>
            <person name="Smith C."/>
        </authorList>
    </citation>
    <scope>NUCLEOTIDE SEQUENCE [LARGE SCALE GENOMIC DNA]</scope>
    <source>
        <strain evidence="10">EP-1</strain>
        <tissue evidence="10">Whole</tissue>
    </source>
</reference>
<dbReference type="InterPro" id="IPR043504">
    <property type="entry name" value="Peptidase_S1_PA_chymotrypsin"/>
</dbReference>
<dbReference type="CDD" id="cd00190">
    <property type="entry name" value="Tryp_SPc"/>
    <property type="match status" value="1"/>
</dbReference>
<organism evidence="10 11">
    <name type="scientific">Halocaridina rubra</name>
    <name type="common">Hawaiian red shrimp</name>
    <dbReference type="NCBI Taxonomy" id="373956"/>
    <lineage>
        <taxon>Eukaryota</taxon>
        <taxon>Metazoa</taxon>
        <taxon>Ecdysozoa</taxon>
        <taxon>Arthropoda</taxon>
        <taxon>Crustacea</taxon>
        <taxon>Multicrustacea</taxon>
        <taxon>Malacostraca</taxon>
        <taxon>Eumalacostraca</taxon>
        <taxon>Eucarida</taxon>
        <taxon>Decapoda</taxon>
        <taxon>Pleocyemata</taxon>
        <taxon>Caridea</taxon>
        <taxon>Atyoidea</taxon>
        <taxon>Atyidae</taxon>
        <taxon>Halocaridina</taxon>
    </lineage>
</organism>
<dbReference type="PRINTS" id="PR00722">
    <property type="entry name" value="CHYMOTRYPSIN"/>
</dbReference>
<dbReference type="FunFam" id="2.40.10.10:FF:000002">
    <property type="entry name" value="Transmembrane protease serine"/>
    <property type="match status" value="1"/>
</dbReference>
<dbReference type="InterPro" id="IPR022700">
    <property type="entry name" value="CLIP"/>
</dbReference>
<dbReference type="PROSITE" id="PS51888">
    <property type="entry name" value="CLIP"/>
    <property type="match status" value="1"/>
</dbReference>
<feature type="domain" description="Peptidase S1" evidence="8">
    <location>
        <begin position="127"/>
        <end position="376"/>
    </location>
</feature>
<sequence>MKDFTFDNTNGIGSTCTTRDGQQGRCLEIGKCSRLPSNFLANPPTHCGFSGFFPIVCCPIPTDPVVGDSGSGAVPLLDIGPPNVGSTFFCGRSARKPISDLGRKKRRSPVEGPPVERVPPKDSDFPIIGGFESLRNAWPWMALLGIKEANGKYNWFCAGALINDQWILTAAHCLDNMTPEIVRLGEHDYNDDRDEAPHKDFAIERQIPYPNYTFPMAYHDLALLKLAEKVILQKYISPICLPWGPESRKNLVGRKVKITGWGDTKDFGNPRSKLQEVDVTVFETSECEVKYSKLREFRLTWANGMGEETTCAGDRNGGRDACQGDSGGPSIYQAKEIWFMNGVVSKGYGCGSRLYPGVYANVQYPPHLSWIKKVAFGNS</sequence>
<dbReference type="GO" id="GO:0006508">
    <property type="term" value="P:proteolysis"/>
    <property type="evidence" value="ECO:0007669"/>
    <property type="project" value="UniProtKB-KW"/>
</dbReference>
<evidence type="ECO:0000259" key="8">
    <source>
        <dbReference type="PROSITE" id="PS50240"/>
    </source>
</evidence>
<dbReference type="EMBL" id="JAXCGZ010009571">
    <property type="protein sequence ID" value="KAK7076697.1"/>
    <property type="molecule type" value="Genomic_DNA"/>
</dbReference>
<feature type="region of interest" description="Disordered" evidence="7">
    <location>
        <begin position="99"/>
        <end position="119"/>
    </location>
</feature>
<proteinExistence type="inferred from homology"/>
<dbReference type="InterPro" id="IPR001254">
    <property type="entry name" value="Trypsin_dom"/>
</dbReference>
<keyword evidence="1" id="KW-0645">Protease</keyword>
<feature type="domain" description="Clip" evidence="9">
    <location>
        <begin position="15"/>
        <end position="58"/>
    </location>
</feature>
<dbReference type="PROSITE" id="PS50240">
    <property type="entry name" value="TRYPSIN_DOM"/>
    <property type="match status" value="1"/>
</dbReference>
<evidence type="ECO:0000256" key="6">
    <source>
        <dbReference type="ARBA" id="ARBA00024195"/>
    </source>
</evidence>
<dbReference type="GO" id="GO:0005615">
    <property type="term" value="C:extracellular space"/>
    <property type="evidence" value="ECO:0007669"/>
    <property type="project" value="TreeGrafter"/>
</dbReference>
<evidence type="ECO:0000256" key="4">
    <source>
        <dbReference type="ARBA" id="ARBA00022825"/>
    </source>
</evidence>
<dbReference type="PANTHER" id="PTHR24264">
    <property type="entry name" value="TRYPSIN-RELATED"/>
    <property type="match status" value="1"/>
</dbReference>
<dbReference type="AlphaFoldDB" id="A0AAN8X514"/>
<dbReference type="InterPro" id="IPR001314">
    <property type="entry name" value="Peptidase_S1A"/>
</dbReference>
<keyword evidence="4" id="KW-0720">Serine protease</keyword>
<evidence type="ECO:0000313" key="11">
    <source>
        <dbReference type="Proteomes" id="UP001381693"/>
    </source>
</evidence>
<dbReference type="GO" id="GO:0004252">
    <property type="term" value="F:serine-type endopeptidase activity"/>
    <property type="evidence" value="ECO:0007669"/>
    <property type="project" value="InterPro"/>
</dbReference>
<comment type="similarity">
    <text evidence="6">Belongs to the peptidase S1 family. CLIP subfamily.</text>
</comment>
<dbReference type="PROSITE" id="PS00134">
    <property type="entry name" value="TRYPSIN_HIS"/>
    <property type="match status" value="1"/>
</dbReference>
<evidence type="ECO:0000256" key="3">
    <source>
        <dbReference type="ARBA" id="ARBA00022801"/>
    </source>
</evidence>
<dbReference type="SMART" id="SM00680">
    <property type="entry name" value="CLIP"/>
    <property type="match status" value="1"/>
</dbReference>
<protein>
    <submittedName>
        <fullName evidence="10">Uncharacterized protein</fullName>
    </submittedName>
</protein>
<evidence type="ECO:0000256" key="1">
    <source>
        <dbReference type="ARBA" id="ARBA00022670"/>
    </source>
</evidence>
<keyword evidence="5" id="KW-1015">Disulfide bond</keyword>
<evidence type="ECO:0000256" key="5">
    <source>
        <dbReference type="ARBA" id="ARBA00023157"/>
    </source>
</evidence>
<evidence type="ECO:0000259" key="9">
    <source>
        <dbReference type="PROSITE" id="PS51888"/>
    </source>
</evidence>
<evidence type="ECO:0000313" key="10">
    <source>
        <dbReference type="EMBL" id="KAK7076697.1"/>
    </source>
</evidence>
<keyword evidence="11" id="KW-1185">Reference proteome</keyword>
<gene>
    <name evidence="10" type="ORF">SK128_018519</name>
</gene>
<dbReference type="Pfam" id="PF00089">
    <property type="entry name" value="Trypsin"/>
    <property type="match status" value="1"/>
</dbReference>
<dbReference type="InterPro" id="IPR018114">
    <property type="entry name" value="TRYPSIN_HIS"/>
</dbReference>
<dbReference type="PANTHER" id="PTHR24264:SF54">
    <property type="entry name" value="PEPTIDASE S1 DOMAIN-CONTAINING PROTEIN"/>
    <property type="match status" value="1"/>
</dbReference>
<accession>A0AAN8X514</accession>
<dbReference type="Proteomes" id="UP001381693">
    <property type="component" value="Unassembled WGS sequence"/>
</dbReference>
<dbReference type="SMART" id="SM00020">
    <property type="entry name" value="Tryp_SPc"/>
    <property type="match status" value="1"/>
</dbReference>
<keyword evidence="2" id="KW-0732">Signal</keyword>
<evidence type="ECO:0000256" key="7">
    <source>
        <dbReference type="SAM" id="MobiDB-lite"/>
    </source>
</evidence>
<dbReference type="SUPFAM" id="SSF50494">
    <property type="entry name" value="Trypsin-like serine proteases"/>
    <property type="match status" value="1"/>
</dbReference>
<comment type="caution">
    <text evidence="10">The sequence shown here is derived from an EMBL/GenBank/DDBJ whole genome shotgun (WGS) entry which is preliminary data.</text>
</comment>
<dbReference type="Gene3D" id="2.40.10.10">
    <property type="entry name" value="Trypsin-like serine proteases"/>
    <property type="match status" value="1"/>
</dbReference>
<dbReference type="InterPro" id="IPR050127">
    <property type="entry name" value="Serine_Proteases_S1"/>
</dbReference>
<name>A0AAN8X514_HALRR</name>